<dbReference type="Gene3D" id="3.40.50.150">
    <property type="entry name" value="Vaccinia Virus protein VP39"/>
    <property type="match status" value="1"/>
</dbReference>
<dbReference type="SUPFAM" id="SSF53335">
    <property type="entry name" value="S-adenosyl-L-methionine-dependent methyltransferases"/>
    <property type="match status" value="1"/>
</dbReference>
<proteinExistence type="predicted"/>
<sequence>MLGFSTVLPREPFHLLVLAVGVLSIFVLAVFAIAFKPKDESSTLQAYLKFAYACFLKPHTGDRNGDQQDALESFYKAQADIYDATRTRLLRGREDMLGLVAAQLKHRCEAGLISQRPVWVDIGGGTGHNVEQMGNFLSVPDFFRSVYVVDLSPSLCEMARKRFARLGWKNVKVICQDARAFRLHEHESRAHRRKEIVSQGQTVRDLDENADAGGAELVTMSYALSMIPEFYPVIDSISSLLSPNGVVGVIDFYVQSKVEFNRRNYTGGVINRHCMWISRVFWRTWFEIDRVNLEAARRDYLEYRFGTILNVNARNHFVGVRMPYYIWVGCSKDSGASTTKLAEIDAAATESPYLSALDLRTGPVPVDVELRSKAYESAIVNLQSSLPLPATWYQNHHWRIYYDETLTKHTRFNNSYIYAFTWEDDRTDARLLKINHEDVVLAITSAGDNILSFCLDNPRRVHAVDLNPTQNHLLELKVAAFTALPYSDVWKLFGEGKHAGFREILIKKLSPHMSSNAFQYWLKNGPAVFQEQNSKGLYYSGGSGNAIALCGWLFRILGLTADVQKLCSAQTLNEQREIWNRSLRGLIHSKLLTWTVFSNEKWLWKALGVPPAQRAVIEADFKKNGAEFDTQTAERTSSGNAIYEYVLNTFEPVVNTTLLSTSNHYYLLTLLGHYTPSSHPTYLSPKSHVKLSKPSAFNGLRIHTDEISEVIARMRPDTLTIVVVMDSMDWFPPTGNQAIKQIRALNRALKVKGRVMLRSAGLEPWYIGVFEECGFSCKRVAVRVPGACIDRVNMYASTWICTKEASLEREDAKLNLRKSSMGELTIGAPALR</sequence>
<evidence type="ECO:0008006" key="4">
    <source>
        <dbReference type="Google" id="ProtNLM"/>
    </source>
</evidence>
<evidence type="ECO:0000256" key="1">
    <source>
        <dbReference type="SAM" id="Phobius"/>
    </source>
</evidence>
<keyword evidence="1" id="KW-0472">Membrane</keyword>
<accession>A0A6A5VRY7</accession>
<dbReference type="PANTHER" id="PTHR47473:SF1">
    <property type="entry name" value="METHYLTRANSFERASE DOMAIN-CONTAINING PROTEIN"/>
    <property type="match status" value="1"/>
</dbReference>
<name>A0A6A5VRY7_9PLEO</name>
<reference evidence="2" key="1">
    <citation type="journal article" date="2020" name="Stud. Mycol.">
        <title>101 Dothideomycetes genomes: a test case for predicting lifestyles and emergence of pathogens.</title>
        <authorList>
            <person name="Haridas S."/>
            <person name="Albert R."/>
            <person name="Binder M."/>
            <person name="Bloem J."/>
            <person name="Labutti K."/>
            <person name="Salamov A."/>
            <person name="Andreopoulos B."/>
            <person name="Baker S."/>
            <person name="Barry K."/>
            <person name="Bills G."/>
            <person name="Bluhm B."/>
            <person name="Cannon C."/>
            <person name="Castanera R."/>
            <person name="Culley D."/>
            <person name="Daum C."/>
            <person name="Ezra D."/>
            <person name="Gonzalez J."/>
            <person name="Henrissat B."/>
            <person name="Kuo A."/>
            <person name="Liang C."/>
            <person name="Lipzen A."/>
            <person name="Lutzoni F."/>
            <person name="Magnuson J."/>
            <person name="Mondo S."/>
            <person name="Nolan M."/>
            <person name="Ohm R."/>
            <person name="Pangilinan J."/>
            <person name="Park H.-J."/>
            <person name="Ramirez L."/>
            <person name="Alfaro M."/>
            <person name="Sun H."/>
            <person name="Tritt A."/>
            <person name="Yoshinaga Y."/>
            <person name="Zwiers L.-H."/>
            <person name="Turgeon B."/>
            <person name="Goodwin S."/>
            <person name="Spatafora J."/>
            <person name="Crous P."/>
            <person name="Grigoriev I."/>
        </authorList>
    </citation>
    <scope>NUCLEOTIDE SEQUENCE</scope>
    <source>
        <strain evidence="2">CBS 107.79</strain>
    </source>
</reference>
<evidence type="ECO:0000313" key="2">
    <source>
        <dbReference type="EMBL" id="KAF1978472.1"/>
    </source>
</evidence>
<dbReference type="CDD" id="cd02440">
    <property type="entry name" value="AdoMet_MTases"/>
    <property type="match status" value="1"/>
</dbReference>
<gene>
    <name evidence="2" type="ORF">BU23DRAFT_595649</name>
</gene>
<protein>
    <recommendedName>
        <fullName evidence="4">Betaine lipid synthase</fullName>
    </recommendedName>
</protein>
<organism evidence="2 3">
    <name type="scientific">Bimuria novae-zelandiae CBS 107.79</name>
    <dbReference type="NCBI Taxonomy" id="1447943"/>
    <lineage>
        <taxon>Eukaryota</taxon>
        <taxon>Fungi</taxon>
        <taxon>Dikarya</taxon>
        <taxon>Ascomycota</taxon>
        <taxon>Pezizomycotina</taxon>
        <taxon>Dothideomycetes</taxon>
        <taxon>Pleosporomycetidae</taxon>
        <taxon>Pleosporales</taxon>
        <taxon>Massarineae</taxon>
        <taxon>Didymosphaeriaceae</taxon>
        <taxon>Bimuria</taxon>
    </lineage>
</organism>
<keyword evidence="1" id="KW-1133">Transmembrane helix</keyword>
<feature type="transmembrane region" description="Helical" evidence="1">
    <location>
        <begin position="12"/>
        <end position="35"/>
    </location>
</feature>
<dbReference type="PANTHER" id="PTHR47473">
    <property type="entry name" value="BTA1P"/>
    <property type="match status" value="1"/>
</dbReference>
<dbReference type="Proteomes" id="UP000800036">
    <property type="component" value="Unassembled WGS sequence"/>
</dbReference>
<keyword evidence="3" id="KW-1185">Reference proteome</keyword>
<dbReference type="EMBL" id="ML976660">
    <property type="protein sequence ID" value="KAF1978472.1"/>
    <property type="molecule type" value="Genomic_DNA"/>
</dbReference>
<dbReference type="OrthoDB" id="10253390at2759"/>
<dbReference type="InterPro" id="IPR029063">
    <property type="entry name" value="SAM-dependent_MTases_sf"/>
</dbReference>
<evidence type="ECO:0000313" key="3">
    <source>
        <dbReference type="Proteomes" id="UP000800036"/>
    </source>
</evidence>
<dbReference type="AlphaFoldDB" id="A0A6A5VRY7"/>
<dbReference type="Pfam" id="PF11899">
    <property type="entry name" value="DUF3419"/>
    <property type="match status" value="1"/>
</dbReference>
<keyword evidence="1" id="KW-0812">Transmembrane</keyword>
<dbReference type="Pfam" id="PF13489">
    <property type="entry name" value="Methyltransf_23"/>
    <property type="match status" value="1"/>
</dbReference>
<dbReference type="InterPro" id="IPR021829">
    <property type="entry name" value="DUF3419"/>
</dbReference>